<name>A0A4R3Z8N0_9GAMM</name>
<sequence>MSEFKGTPGPWENVGGWVDSKGKDSKIICAIASVSTQEEGIQEANARLIAAAPELLEALQDMVAIVKKNSYPCPDKPNSTWGRMEAAKAVINKALGEKGDE</sequence>
<protein>
    <submittedName>
        <fullName evidence="1">Uncharacterized protein</fullName>
    </submittedName>
</protein>
<dbReference type="OrthoDB" id="6631167at2"/>
<dbReference type="Proteomes" id="UP000295719">
    <property type="component" value="Unassembled WGS sequence"/>
</dbReference>
<dbReference type="AlphaFoldDB" id="A0A4R3Z8N0"/>
<evidence type="ECO:0000313" key="1">
    <source>
        <dbReference type="EMBL" id="TCW00440.1"/>
    </source>
</evidence>
<organism evidence="1 2">
    <name type="scientific">Biostraticola tofi</name>
    <dbReference type="NCBI Taxonomy" id="466109"/>
    <lineage>
        <taxon>Bacteria</taxon>
        <taxon>Pseudomonadati</taxon>
        <taxon>Pseudomonadota</taxon>
        <taxon>Gammaproteobacteria</taxon>
        <taxon>Enterobacterales</taxon>
        <taxon>Bruguierivoracaceae</taxon>
        <taxon>Biostraticola</taxon>
    </lineage>
</organism>
<dbReference type="RefSeq" id="WP_131863992.1">
    <property type="nucleotide sequence ID" value="NZ_SMCR01000001.1"/>
</dbReference>
<keyword evidence="2" id="KW-1185">Reference proteome</keyword>
<evidence type="ECO:0000313" key="2">
    <source>
        <dbReference type="Proteomes" id="UP000295719"/>
    </source>
</evidence>
<dbReference type="EMBL" id="SMCR01000001">
    <property type="protein sequence ID" value="TCW00440.1"/>
    <property type="molecule type" value="Genomic_DNA"/>
</dbReference>
<gene>
    <name evidence="1" type="ORF">EDC52_101790</name>
</gene>
<reference evidence="1 2" key="1">
    <citation type="submission" date="2019-03" db="EMBL/GenBank/DDBJ databases">
        <title>Genomic Encyclopedia of Type Strains, Phase IV (KMG-IV): sequencing the most valuable type-strain genomes for metagenomic binning, comparative biology and taxonomic classification.</title>
        <authorList>
            <person name="Goeker M."/>
        </authorList>
    </citation>
    <scope>NUCLEOTIDE SEQUENCE [LARGE SCALE GENOMIC DNA]</scope>
    <source>
        <strain evidence="1 2">DSM 19580</strain>
    </source>
</reference>
<proteinExistence type="predicted"/>
<comment type="caution">
    <text evidence="1">The sequence shown here is derived from an EMBL/GenBank/DDBJ whole genome shotgun (WGS) entry which is preliminary data.</text>
</comment>
<accession>A0A4R3Z8N0</accession>